<protein>
    <submittedName>
        <fullName evidence="1">Acyl-CoA thioesterase</fullName>
    </submittedName>
</protein>
<dbReference type="Gene3D" id="3.10.129.10">
    <property type="entry name" value="Hotdog Thioesterase"/>
    <property type="match status" value="1"/>
</dbReference>
<dbReference type="Pfam" id="PF13279">
    <property type="entry name" value="4HBT_2"/>
    <property type="match status" value="1"/>
</dbReference>
<dbReference type="Proteomes" id="UP000490980">
    <property type="component" value="Unassembled WGS sequence"/>
</dbReference>
<dbReference type="InterPro" id="IPR029069">
    <property type="entry name" value="HotDog_dom_sf"/>
</dbReference>
<evidence type="ECO:0000313" key="1">
    <source>
        <dbReference type="EMBL" id="NII07366.1"/>
    </source>
</evidence>
<dbReference type="CDD" id="cd00586">
    <property type="entry name" value="4HBT"/>
    <property type="match status" value="1"/>
</dbReference>
<sequence>MPASDAPAFEMFHTVGFAETNLVGNVYFTRHLEWQGRCREMFLHEHCPTILASLRDDLALVTLHCSCDYVMEFSAFDRVLLRMRLDDLAHNRIGLAFDYYRCGADGRRAHAARGRQVLASMRRQDGELRPTPVPEALLQALGPYRVSHPT</sequence>
<evidence type="ECO:0000313" key="2">
    <source>
        <dbReference type="Proteomes" id="UP000490980"/>
    </source>
</evidence>
<dbReference type="EMBL" id="JAARLZ010000006">
    <property type="protein sequence ID" value="NII07366.1"/>
    <property type="molecule type" value="Genomic_DNA"/>
</dbReference>
<dbReference type="AlphaFoldDB" id="A0A7X5UBB0"/>
<organism evidence="1 2">
    <name type="scientific">Luteibacter anthropi</name>
    <dbReference type="NCBI Taxonomy" id="564369"/>
    <lineage>
        <taxon>Bacteria</taxon>
        <taxon>Pseudomonadati</taxon>
        <taxon>Pseudomonadota</taxon>
        <taxon>Gammaproteobacteria</taxon>
        <taxon>Lysobacterales</taxon>
        <taxon>Rhodanobacteraceae</taxon>
        <taxon>Luteibacter</taxon>
    </lineage>
</organism>
<accession>A0A7X5UBB0</accession>
<comment type="caution">
    <text evidence="1">The sequence shown here is derived from an EMBL/GenBank/DDBJ whole genome shotgun (WGS) entry which is preliminary data.</text>
</comment>
<gene>
    <name evidence="1" type="ORF">HBF25_13330</name>
</gene>
<reference evidence="1 2" key="1">
    <citation type="submission" date="2020-03" db="EMBL/GenBank/DDBJ databases">
        <authorList>
            <person name="Lai Q."/>
        </authorList>
    </citation>
    <scope>NUCLEOTIDE SEQUENCE [LARGE SCALE GENOMIC DNA]</scope>
    <source>
        <strain evidence="1 2">CCUG 25036</strain>
    </source>
</reference>
<name>A0A7X5UBB0_9GAMM</name>
<proteinExistence type="predicted"/>
<dbReference type="SUPFAM" id="SSF54637">
    <property type="entry name" value="Thioesterase/thiol ester dehydrase-isomerase"/>
    <property type="match status" value="1"/>
</dbReference>
<keyword evidence="2" id="KW-1185">Reference proteome</keyword>